<dbReference type="RefSeq" id="WP_114396288.1">
    <property type="nucleotide sequence ID" value="NZ_QEIM01000006.1"/>
</dbReference>
<dbReference type="InterPro" id="IPR049244">
    <property type="entry name" value="DUF6879"/>
</dbReference>
<evidence type="ECO:0000313" key="2">
    <source>
        <dbReference type="EMBL" id="RCV62613.1"/>
    </source>
</evidence>
<dbReference type="Pfam" id="PF21806">
    <property type="entry name" value="DUF6879"/>
    <property type="match status" value="1"/>
</dbReference>
<evidence type="ECO:0000259" key="1">
    <source>
        <dbReference type="Pfam" id="PF21806"/>
    </source>
</evidence>
<dbReference type="EMBL" id="QEIN01000001">
    <property type="protein sequence ID" value="RCV62613.1"/>
    <property type="molecule type" value="Genomic_DNA"/>
</dbReference>
<comment type="caution">
    <text evidence="2">The sequence shown here is derived from an EMBL/GenBank/DDBJ whole genome shotgun (WGS) entry which is preliminary data.</text>
</comment>
<reference evidence="2 3" key="1">
    <citation type="submission" date="2018-04" db="EMBL/GenBank/DDBJ databases">
        <title>Novel actinobacteria from marine sediment.</title>
        <authorList>
            <person name="Ng Z.Y."/>
            <person name="Tan G.Y.A."/>
        </authorList>
    </citation>
    <scope>NUCLEOTIDE SEQUENCE [LARGE SCALE GENOMIC DNA]</scope>
    <source>
        <strain evidence="2 3">TPS81</strain>
    </source>
</reference>
<proteinExistence type="predicted"/>
<dbReference type="OrthoDB" id="3821358at2"/>
<dbReference type="AlphaFoldDB" id="A0A368TBU4"/>
<keyword evidence="3" id="KW-1185">Reference proteome</keyword>
<sequence>MADYIDEATFGDYFQSFQHTVWRLETRRGYASDRASEKYRRFLAGEPLPDDSHRPWCANVREQRRQGKWFARVRILDSPPTEGQRYLLTSAASNIAAGEDIRNLWRADSEKLSLPAVDFWLFDSRRALVLHFDEDDELLGSELVEEPARIVEFCQIRDAAWHHAVKRDDILRQVPSPG</sequence>
<dbReference type="Proteomes" id="UP000253318">
    <property type="component" value="Unassembled WGS sequence"/>
</dbReference>
<organism evidence="2 3">
    <name type="scientific">Marinitenerispora sediminis</name>
    <dbReference type="NCBI Taxonomy" id="1931232"/>
    <lineage>
        <taxon>Bacteria</taxon>
        <taxon>Bacillati</taxon>
        <taxon>Actinomycetota</taxon>
        <taxon>Actinomycetes</taxon>
        <taxon>Streptosporangiales</taxon>
        <taxon>Nocardiopsidaceae</taxon>
        <taxon>Marinitenerispora</taxon>
    </lineage>
</organism>
<accession>A0A368TBU4</accession>
<evidence type="ECO:0000313" key="3">
    <source>
        <dbReference type="Proteomes" id="UP000253318"/>
    </source>
</evidence>
<protein>
    <recommendedName>
        <fullName evidence="1">DUF6879 domain-containing protein</fullName>
    </recommendedName>
</protein>
<feature type="domain" description="DUF6879" evidence="1">
    <location>
        <begin position="9"/>
        <end position="169"/>
    </location>
</feature>
<name>A0A368TBU4_9ACTN</name>
<gene>
    <name evidence="2" type="ORF">DEF24_00060</name>
</gene>